<keyword evidence="13" id="KW-1185">Reference proteome</keyword>
<gene>
    <name evidence="12" type="ORF">SAMN05216602_0126</name>
</gene>
<evidence type="ECO:0000313" key="13">
    <source>
        <dbReference type="Proteomes" id="UP000183018"/>
    </source>
</evidence>
<dbReference type="RefSeq" id="WP_074879651.1">
    <property type="nucleotide sequence ID" value="NZ_FORC01000001.1"/>
</dbReference>
<comment type="similarity">
    <text evidence="7">Belongs to the methyl-accepting chemotaxis (MCP) protein family.</text>
</comment>
<name>A0A1I3GIP7_9GAMM</name>
<feature type="domain" description="Methyl-accepting transducer" evidence="10">
    <location>
        <begin position="441"/>
        <end position="677"/>
    </location>
</feature>
<feature type="domain" description="HAMP" evidence="11">
    <location>
        <begin position="382"/>
        <end position="436"/>
    </location>
</feature>
<dbReference type="GO" id="GO:0016020">
    <property type="term" value="C:membrane"/>
    <property type="evidence" value="ECO:0007669"/>
    <property type="project" value="UniProtKB-SubCell"/>
</dbReference>
<evidence type="ECO:0000256" key="2">
    <source>
        <dbReference type="ARBA" id="ARBA00022500"/>
    </source>
</evidence>
<dbReference type="STRING" id="289370.SAMN05216602_0126"/>
<dbReference type="OrthoDB" id="2489132at2"/>
<dbReference type="GO" id="GO:0006935">
    <property type="term" value="P:chemotaxis"/>
    <property type="evidence" value="ECO:0007669"/>
    <property type="project" value="UniProtKB-KW"/>
</dbReference>
<dbReference type="Gene3D" id="3.30.450.20">
    <property type="entry name" value="PAS domain"/>
    <property type="match status" value="1"/>
</dbReference>
<dbReference type="Gene3D" id="1.10.287.950">
    <property type="entry name" value="Methyl-accepting chemotaxis protein"/>
    <property type="match status" value="1"/>
</dbReference>
<sequence length="713" mass="75936">MFNRLSIQFKLTALAGLCLLVVVSLLVLVSQFYAARSSDVVKDTSFHMLGDSAQLRLQAIAEAQAQGMRSEFLEVYLYGIGLAKQVDLLRKQHGKGVLSAEALRSDLTAVLADALKARPESLGIYIAFEPNRLDGQDGNFTDNQSASSNEAGRFALYWSQSKPGAFEAEVMTEQELADTTPGPSGAAYNAWYSCPLKSAAPCLLDPYVDQVNGQPVLMTSVALPLLDGGKVIGVIGIDISLTALQALAETANRGLYEGQGDISIISPAGLLAAYTRDAKLLGKPLDTAYQAQAPALKQALQSGQPSVVSSEQALGVLQPVQPIPGAKAWGILIQAPKPVVLTRALALADTLESQRTRDSMISWLVGLGAIVLGLLLMNFMARRVTRPILSVATMLEDIASGEGDLTRRLAYPRQDELGRLADGFNHFLDKLQPIVAKVKESVQSARHTADQSSGIATRTSQGMQAQLSEVEQVATASNEMSATAQAVAQNASEAAAAARSADEATREGLQVVDQTTQRIERLAHDLGTAMRDVEGLAASSEQIGSVLEAIRSIAEQTNLLALNAAIEAARAGEAGRGFAVVADEVRSLATRTQVSIEEIRQVIERLQQGTRDVVESMHDGHLQAQDNVSHVALAVSALKRIGDAVSVITSMNLQIASAAEEQSAVAEEINRNVSGIRDVTESLAEQADESAQVSRSLNELANHQQGLMDQFKV</sequence>
<dbReference type="CDD" id="cd06225">
    <property type="entry name" value="HAMP"/>
    <property type="match status" value="1"/>
</dbReference>
<evidence type="ECO:0000259" key="10">
    <source>
        <dbReference type="PROSITE" id="PS50111"/>
    </source>
</evidence>
<dbReference type="PROSITE" id="PS50885">
    <property type="entry name" value="HAMP"/>
    <property type="match status" value="1"/>
</dbReference>
<dbReference type="FunFam" id="1.10.287.950:FF:000001">
    <property type="entry name" value="Methyl-accepting chemotaxis sensory transducer"/>
    <property type="match status" value="1"/>
</dbReference>
<proteinExistence type="inferred from homology"/>
<dbReference type="PANTHER" id="PTHR32089">
    <property type="entry name" value="METHYL-ACCEPTING CHEMOTAXIS PROTEIN MCPB"/>
    <property type="match status" value="1"/>
</dbReference>
<dbReference type="SMART" id="SM00283">
    <property type="entry name" value="MA"/>
    <property type="match status" value="1"/>
</dbReference>
<dbReference type="CDD" id="cd11386">
    <property type="entry name" value="MCP_signal"/>
    <property type="match status" value="1"/>
</dbReference>
<comment type="subcellular location">
    <subcellularLocation>
        <location evidence="1">Membrane</location>
        <topology evidence="1">Multi-pass membrane protein</topology>
    </subcellularLocation>
</comment>
<dbReference type="PANTHER" id="PTHR32089:SF120">
    <property type="entry name" value="METHYL-ACCEPTING CHEMOTAXIS PROTEIN TLPQ"/>
    <property type="match status" value="1"/>
</dbReference>
<dbReference type="Pfam" id="PF00015">
    <property type="entry name" value="MCPsignal"/>
    <property type="match status" value="1"/>
</dbReference>
<evidence type="ECO:0000256" key="4">
    <source>
        <dbReference type="ARBA" id="ARBA00022989"/>
    </source>
</evidence>
<dbReference type="EMBL" id="FORC01000001">
    <property type="protein sequence ID" value="SFI23370.1"/>
    <property type="molecule type" value="Genomic_DNA"/>
</dbReference>
<evidence type="ECO:0000313" key="12">
    <source>
        <dbReference type="EMBL" id="SFI23370.1"/>
    </source>
</evidence>
<dbReference type="Proteomes" id="UP000183018">
    <property type="component" value="Unassembled WGS sequence"/>
</dbReference>
<protein>
    <submittedName>
        <fullName evidence="12">Methyl-accepting chemotaxis sensory transducer with Cache sensor</fullName>
    </submittedName>
</protein>
<evidence type="ECO:0000256" key="6">
    <source>
        <dbReference type="ARBA" id="ARBA00023224"/>
    </source>
</evidence>
<accession>A0A1I3GIP7</accession>
<keyword evidence="6 8" id="KW-0807">Transducer</keyword>
<dbReference type="GO" id="GO:0007165">
    <property type="term" value="P:signal transduction"/>
    <property type="evidence" value="ECO:0007669"/>
    <property type="project" value="UniProtKB-KW"/>
</dbReference>
<dbReference type="AlphaFoldDB" id="A0A1I3GIP7"/>
<feature type="transmembrane region" description="Helical" evidence="9">
    <location>
        <begin position="360"/>
        <end position="381"/>
    </location>
</feature>
<evidence type="ECO:0000256" key="8">
    <source>
        <dbReference type="PROSITE-ProRule" id="PRU00284"/>
    </source>
</evidence>
<keyword evidence="2" id="KW-0145">Chemotaxis</keyword>
<dbReference type="Pfam" id="PF22673">
    <property type="entry name" value="MCP-like_PDC_1"/>
    <property type="match status" value="1"/>
</dbReference>
<dbReference type="CDD" id="cd12913">
    <property type="entry name" value="PDC1_MCP_like"/>
    <property type="match status" value="1"/>
</dbReference>
<dbReference type="SUPFAM" id="SSF58104">
    <property type="entry name" value="Methyl-accepting chemotaxis protein (MCP) signaling domain"/>
    <property type="match status" value="1"/>
</dbReference>
<keyword evidence="5 9" id="KW-0472">Membrane</keyword>
<evidence type="ECO:0000256" key="5">
    <source>
        <dbReference type="ARBA" id="ARBA00023136"/>
    </source>
</evidence>
<evidence type="ECO:0000256" key="9">
    <source>
        <dbReference type="SAM" id="Phobius"/>
    </source>
</evidence>
<evidence type="ECO:0000256" key="3">
    <source>
        <dbReference type="ARBA" id="ARBA00022692"/>
    </source>
</evidence>
<dbReference type="InterPro" id="IPR003660">
    <property type="entry name" value="HAMP_dom"/>
</dbReference>
<organism evidence="12 13">
    <name type="scientific">Phytopseudomonas argentinensis</name>
    <dbReference type="NCBI Taxonomy" id="289370"/>
    <lineage>
        <taxon>Bacteria</taxon>
        <taxon>Pseudomonadati</taxon>
        <taxon>Pseudomonadota</taxon>
        <taxon>Gammaproteobacteria</taxon>
        <taxon>Pseudomonadales</taxon>
        <taxon>Pseudomonadaceae</taxon>
        <taxon>Phytopseudomonas</taxon>
    </lineage>
</organism>
<evidence type="ECO:0000256" key="7">
    <source>
        <dbReference type="ARBA" id="ARBA00029447"/>
    </source>
</evidence>
<reference evidence="13" key="1">
    <citation type="submission" date="2016-10" db="EMBL/GenBank/DDBJ databases">
        <authorList>
            <person name="Varghese N."/>
            <person name="Submissions S."/>
        </authorList>
    </citation>
    <scope>NUCLEOTIDE SEQUENCE [LARGE SCALE GENOMIC DNA]</scope>
    <source>
        <strain evidence="13">LMG 22563</strain>
    </source>
</reference>
<evidence type="ECO:0000256" key="1">
    <source>
        <dbReference type="ARBA" id="ARBA00004141"/>
    </source>
</evidence>
<dbReference type="InterPro" id="IPR004089">
    <property type="entry name" value="MCPsignal_dom"/>
</dbReference>
<dbReference type="SMART" id="SM00304">
    <property type="entry name" value="HAMP"/>
    <property type="match status" value="1"/>
</dbReference>
<dbReference type="Pfam" id="PF00672">
    <property type="entry name" value="HAMP"/>
    <property type="match status" value="1"/>
</dbReference>
<keyword evidence="3 9" id="KW-0812">Transmembrane</keyword>
<evidence type="ECO:0000259" key="11">
    <source>
        <dbReference type="PROSITE" id="PS50885"/>
    </source>
</evidence>
<dbReference type="PROSITE" id="PS50111">
    <property type="entry name" value="CHEMOTAXIS_TRANSDUC_2"/>
    <property type="match status" value="1"/>
</dbReference>
<keyword evidence="4 9" id="KW-1133">Transmembrane helix</keyword>